<feature type="transmembrane region" description="Helical" evidence="7">
    <location>
        <begin position="254"/>
        <end position="275"/>
    </location>
</feature>
<feature type="region of interest" description="Disordered" evidence="6">
    <location>
        <begin position="154"/>
        <end position="179"/>
    </location>
</feature>
<feature type="transmembrane region" description="Helical" evidence="7">
    <location>
        <begin position="231"/>
        <end position="248"/>
    </location>
</feature>
<evidence type="ECO:0000313" key="8">
    <source>
        <dbReference type="EMBL" id="TFJ84949.1"/>
    </source>
</evidence>
<dbReference type="GO" id="GO:0016020">
    <property type="term" value="C:membrane"/>
    <property type="evidence" value="ECO:0007669"/>
    <property type="project" value="UniProtKB-SubCell"/>
</dbReference>
<comment type="subcellular location">
    <subcellularLocation>
        <location evidence="1">Membrane</location>
        <topology evidence="1">Multi-pass membrane protein</topology>
    </subcellularLocation>
</comment>
<feature type="region of interest" description="Disordered" evidence="6">
    <location>
        <begin position="368"/>
        <end position="470"/>
    </location>
</feature>
<feature type="compositionally biased region" description="Acidic residues" evidence="6">
    <location>
        <begin position="418"/>
        <end position="427"/>
    </location>
</feature>
<dbReference type="PANTHER" id="PTHR21347:SF0">
    <property type="entry name" value="LIPID SCRAMBLASE CLPTM1L"/>
    <property type="match status" value="1"/>
</dbReference>
<proteinExistence type="inferred from homology"/>
<keyword evidence="4 7" id="KW-1133">Transmembrane helix</keyword>
<keyword evidence="5 7" id="KW-0472">Membrane</keyword>
<comment type="similarity">
    <text evidence="2">Belongs to the CLPTM1 family.</text>
</comment>
<reference evidence="8 9" key="1">
    <citation type="submission" date="2019-01" db="EMBL/GenBank/DDBJ databases">
        <title>Nuclear Genome Assembly of the Microalgal Biofuel strain Nannochloropsis salina CCMP1776.</title>
        <authorList>
            <person name="Hovde B."/>
        </authorList>
    </citation>
    <scope>NUCLEOTIDE SEQUENCE [LARGE SCALE GENOMIC DNA]</scope>
    <source>
        <strain evidence="8 9">CCMP1776</strain>
    </source>
</reference>
<dbReference type="GO" id="GO:0012505">
    <property type="term" value="C:endomembrane system"/>
    <property type="evidence" value="ECO:0007669"/>
    <property type="project" value="TreeGrafter"/>
</dbReference>
<evidence type="ECO:0000256" key="3">
    <source>
        <dbReference type="ARBA" id="ARBA00022692"/>
    </source>
</evidence>
<evidence type="ECO:0008006" key="10">
    <source>
        <dbReference type="Google" id="ProtNLM"/>
    </source>
</evidence>
<dbReference type="AlphaFoldDB" id="A0A4D9D8L9"/>
<feature type="compositionally biased region" description="Low complexity" evidence="6">
    <location>
        <begin position="156"/>
        <end position="166"/>
    </location>
</feature>
<sequence length="470" mass="52787">MVWVMNSVMRQFTGPPSPPSSPSAVDVTGAGDARSGTNEILPWRGPLRMMWSEGTPMFLRVYLTEHRDFDRRRDHPKFLLWEERGLAFDWAEGNSRKKEMNITLTESVRRNGSVFAHVWFVRDDLAWNEDDKRLWSYKRIPMNVYKKAPKDKKLKPLLPSASTSSPPSSPPSSPSSASIEGPPPILSYWKPSLSLSLVHHFHGWPQASQLPSHLLAQVGREGGRERGREEGYVVAPLMMGYAAYSLLLEEHKGWYSWLVTSTTGFVYVFGFVMMTPQLYINFKLKSVAHLPWRTMVYKALNTFIDDLFAFVIKMPTMHRLSCFRDDVIFFIMLYQRYIYPVDRTRVNEFGQLTQDNQESEEAQNLLAAAGAPVIKGEEGEEGREGGREDGREGDGPSARGLAGSVMEVAPVEAGEKDGVEEEEEEEGGNAGRTLEREGEEEEGGTEEGEKEGETGMSASHAQEAVRGDGI</sequence>
<name>A0A4D9D8L9_9STRA</name>
<evidence type="ECO:0000313" key="9">
    <source>
        <dbReference type="Proteomes" id="UP000355283"/>
    </source>
</evidence>
<dbReference type="Proteomes" id="UP000355283">
    <property type="component" value="Unassembled WGS sequence"/>
</dbReference>
<evidence type="ECO:0000256" key="1">
    <source>
        <dbReference type="ARBA" id="ARBA00004141"/>
    </source>
</evidence>
<feature type="compositionally biased region" description="Basic and acidic residues" evidence="6">
    <location>
        <begin position="382"/>
        <end position="394"/>
    </location>
</feature>
<evidence type="ECO:0000256" key="2">
    <source>
        <dbReference type="ARBA" id="ARBA00009310"/>
    </source>
</evidence>
<evidence type="ECO:0000256" key="4">
    <source>
        <dbReference type="ARBA" id="ARBA00022989"/>
    </source>
</evidence>
<dbReference type="Pfam" id="PF05602">
    <property type="entry name" value="CLPTM1"/>
    <property type="match status" value="1"/>
</dbReference>
<keyword evidence="9" id="KW-1185">Reference proteome</keyword>
<dbReference type="OrthoDB" id="378564at2759"/>
<evidence type="ECO:0000256" key="5">
    <source>
        <dbReference type="ARBA" id="ARBA00023136"/>
    </source>
</evidence>
<dbReference type="InterPro" id="IPR008429">
    <property type="entry name" value="CLPTM1"/>
</dbReference>
<keyword evidence="3 7" id="KW-0812">Transmembrane</keyword>
<evidence type="ECO:0000256" key="7">
    <source>
        <dbReference type="SAM" id="Phobius"/>
    </source>
</evidence>
<dbReference type="PANTHER" id="PTHR21347">
    <property type="entry name" value="CLEFT LIP AND PALATE ASSOCIATED TRANSMEMBRANE PROTEIN-RELATED"/>
    <property type="match status" value="1"/>
</dbReference>
<gene>
    <name evidence="8" type="ORF">NSK_003977</name>
</gene>
<comment type="caution">
    <text evidence="8">The sequence shown here is derived from an EMBL/GenBank/DDBJ whole genome shotgun (WGS) entry which is preliminary data.</text>
</comment>
<protein>
    <recommendedName>
        <fullName evidence="10">Cleft lip and palate transmembrane protein 1</fullName>
    </recommendedName>
</protein>
<organism evidence="8 9">
    <name type="scientific">Nannochloropsis salina CCMP1776</name>
    <dbReference type="NCBI Taxonomy" id="1027361"/>
    <lineage>
        <taxon>Eukaryota</taxon>
        <taxon>Sar</taxon>
        <taxon>Stramenopiles</taxon>
        <taxon>Ochrophyta</taxon>
        <taxon>Eustigmatophyceae</taxon>
        <taxon>Eustigmatales</taxon>
        <taxon>Monodopsidaceae</taxon>
        <taxon>Microchloropsis</taxon>
        <taxon>Microchloropsis salina</taxon>
    </lineage>
</organism>
<feature type="compositionally biased region" description="Acidic residues" evidence="6">
    <location>
        <begin position="437"/>
        <end position="450"/>
    </location>
</feature>
<dbReference type="EMBL" id="SDOX01000017">
    <property type="protein sequence ID" value="TFJ84949.1"/>
    <property type="molecule type" value="Genomic_DNA"/>
</dbReference>
<evidence type="ECO:0000256" key="6">
    <source>
        <dbReference type="SAM" id="MobiDB-lite"/>
    </source>
</evidence>
<feature type="region of interest" description="Disordered" evidence="6">
    <location>
        <begin position="12"/>
        <end position="33"/>
    </location>
</feature>
<accession>A0A4D9D8L9</accession>